<dbReference type="PANTHER" id="PTHR11010:SF117">
    <property type="entry name" value="SERINE PROTEASE 16"/>
    <property type="match status" value="1"/>
</dbReference>
<accession>A0A1J4KJ08</accession>
<sequence>MKIKNNFTENVMRRTFIVNVLQMMILFFLFSFRAESTIYQSTFPQRLNHFDTHSNIFFNQTYLSNFSPNSTLKSPSLIIYLGGRSPISSDIFNSTALKSLASQTDAKIIALEHRFFGSSFPTDGVTDDNLKYLIIQQVLADIDHFLEFVQRRFCPVGGCNIGLVGASYAGSLAAWSRVRYPHLSVGSWSSSSPLKFVTEFPEYDAFVASYLNKVKNGCLNSTQVIFNEIENIILNGDEEAKSDLKKKFGIEINQTISTKNESDDVSFLYVIAEVLSLPIEKPSHSELLQKHCSVVTNSTLNYGIDSFSEIFKEILKTYEMKISDFDPYQYRNDVNLKSKLWLQCNQFGWFKTSSGKLRSKMIDLNFFNDVCLDTFSINISDSSITNEDFGGIDPYLSNAVFTNSEEDPYSVLSVKTGENVMGRFAYSIEDAGASSDIFSFTNTNETLGAKLISVQKNCISRMRQWILKECEKKCYQGTCVLSKCVCIDMWDGEFCDRRTHTGTAYTYISAFCILVPTILLLFFGSFVWFCGNKEETEIGNSRRSFFTN</sequence>
<comment type="similarity">
    <text evidence="1">Belongs to the peptidase S28 family.</text>
</comment>
<dbReference type="InterPro" id="IPR029058">
    <property type="entry name" value="AB_hydrolase_fold"/>
</dbReference>
<dbReference type="RefSeq" id="XP_068364056.1">
    <property type="nucleotide sequence ID" value="XM_068500888.1"/>
</dbReference>
<dbReference type="VEuPathDB" id="TrichDB:TRFO_19598"/>
<dbReference type="AlphaFoldDB" id="A0A1J4KJ08"/>
<dbReference type="EMBL" id="MLAK01000598">
    <property type="protein sequence ID" value="OHT10920.1"/>
    <property type="molecule type" value="Genomic_DNA"/>
</dbReference>
<dbReference type="GO" id="GO:0006508">
    <property type="term" value="P:proteolysis"/>
    <property type="evidence" value="ECO:0007669"/>
    <property type="project" value="UniProtKB-KW"/>
</dbReference>
<dbReference type="GO" id="GO:0008239">
    <property type="term" value="F:dipeptidyl-peptidase activity"/>
    <property type="evidence" value="ECO:0007669"/>
    <property type="project" value="TreeGrafter"/>
</dbReference>
<evidence type="ECO:0000256" key="2">
    <source>
        <dbReference type="ARBA" id="ARBA00022670"/>
    </source>
</evidence>
<evidence type="ECO:0000256" key="5">
    <source>
        <dbReference type="ARBA" id="ARBA00023180"/>
    </source>
</evidence>
<dbReference type="InterPro" id="IPR042269">
    <property type="entry name" value="Ser_carbopepase_S28_SKS"/>
</dbReference>
<comment type="caution">
    <text evidence="7">The sequence shown here is derived from an EMBL/GenBank/DDBJ whole genome shotgun (WGS) entry which is preliminary data.</text>
</comment>
<feature type="transmembrane region" description="Helical" evidence="6">
    <location>
        <begin position="504"/>
        <end position="529"/>
    </location>
</feature>
<keyword evidence="8" id="KW-1185">Reference proteome</keyword>
<evidence type="ECO:0000256" key="1">
    <source>
        <dbReference type="ARBA" id="ARBA00011079"/>
    </source>
</evidence>
<dbReference type="SUPFAM" id="SSF53474">
    <property type="entry name" value="alpha/beta-Hydrolases"/>
    <property type="match status" value="1"/>
</dbReference>
<gene>
    <name evidence="7" type="ORF">TRFO_19598</name>
</gene>
<evidence type="ECO:0000313" key="8">
    <source>
        <dbReference type="Proteomes" id="UP000179807"/>
    </source>
</evidence>
<keyword evidence="6" id="KW-1133">Transmembrane helix</keyword>
<dbReference type="OrthoDB" id="1735038at2759"/>
<keyword evidence="6" id="KW-0472">Membrane</keyword>
<dbReference type="PANTHER" id="PTHR11010">
    <property type="entry name" value="PROTEASE S28 PRO-X CARBOXYPEPTIDASE-RELATED"/>
    <property type="match status" value="1"/>
</dbReference>
<dbReference type="Pfam" id="PF05577">
    <property type="entry name" value="Peptidase_S28"/>
    <property type="match status" value="1"/>
</dbReference>
<keyword evidence="3" id="KW-0732">Signal</keyword>
<protein>
    <submittedName>
        <fullName evidence="7">Clan SC, family S28, unassigned serine peptidase</fullName>
    </submittedName>
</protein>
<evidence type="ECO:0000313" key="7">
    <source>
        <dbReference type="EMBL" id="OHT10920.1"/>
    </source>
</evidence>
<evidence type="ECO:0000256" key="6">
    <source>
        <dbReference type="SAM" id="Phobius"/>
    </source>
</evidence>
<dbReference type="Gene3D" id="3.40.50.1820">
    <property type="entry name" value="alpha/beta hydrolase"/>
    <property type="match status" value="1"/>
</dbReference>
<dbReference type="Gene3D" id="1.20.120.980">
    <property type="entry name" value="Serine carboxypeptidase S28, SKS domain"/>
    <property type="match status" value="1"/>
</dbReference>
<dbReference type="InterPro" id="IPR008758">
    <property type="entry name" value="Peptidase_S28"/>
</dbReference>
<dbReference type="Proteomes" id="UP000179807">
    <property type="component" value="Unassembled WGS sequence"/>
</dbReference>
<keyword evidence="6" id="KW-0812">Transmembrane</keyword>
<keyword evidence="5" id="KW-0325">Glycoprotein</keyword>
<name>A0A1J4KJ08_9EUKA</name>
<reference evidence="7" key="1">
    <citation type="submission" date="2016-10" db="EMBL/GenBank/DDBJ databases">
        <authorList>
            <person name="Benchimol M."/>
            <person name="Almeida L.G."/>
            <person name="Vasconcelos A.T."/>
            <person name="Perreira-Neves A."/>
            <person name="Rosa I.A."/>
            <person name="Tasca T."/>
            <person name="Bogo M.R."/>
            <person name="de Souza W."/>
        </authorList>
    </citation>
    <scope>NUCLEOTIDE SEQUENCE [LARGE SCALE GENOMIC DNA]</scope>
    <source>
        <strain evidence="7">K</strain>
    </source>
</reference>
<evidence type="ECO:0000256" key="4">
    <source>
        <dbReference type="ARBA" id="ARBA00022801"/>
    </source>
</evidence>
<keyword evidence="4" id="KW-0378">Hydrolase</keyword>
<dbReference type="GeneID" id="94835592"/>
<keyword evidence="2" id="KW-0645">Protease</keyword>
<proteinExistence type="inferred from homology"/>
<evidence type="ECO:0000256" key="3">
    <source>
        <dbReference type="ARBA" id="ARBA00022729"/>
    </source>
</evidence>
<organism evidence="7 8">
    <name type="scientific">Tritrichomonas foetus</name>
    <dbReference type="NCBI Taxonomy" id="1144522"/>
    <lineage>
        <taxon>Eukaryota</taxon>
        <taxon>Metamonada</taxon>
        <taxon>Parabasalia</taxon>
        <taxon>Tritrichomonadida</taxon>
        <taxon>Tritrichomonadidae</taxon>
        <taxon>Tritrichomonas</taxon>
    </lineage>
</organism>
<dbReference type="GO" id="GO:0070008">
    <property type="term" value="F:serine-type exopeptidase activity"/>
    <property type="evidence" value="ECO:0007669"/>
    <property type="project" value="InterPro"/>
</dbReference>